<dbReference type="EMBL" id="JACHXG010000010">
    <property type="protein sequence ID" value="MBB3091333.1"/>
    <property type="molecule type" value="Genomic_DNA"/>
</dbReference>
<evidence type="ECO:0000256" key="1">
    <source>
        <dbReference type="SAM" id="Phobius"/>
    </source>
</evidence>
<dbReference type="Proteomes" id="UP000577707">
    <property type="component" value="Unassembled WGS sequence"/>
</dbReference>
<dbReference type="RefSeq" id="WP_183549236.1">
    <property type="nucleotide sequence ID" value="NZ_BMQT01000011.1"/>
</dbReference>
<evidence type="ECO:0000313" key="2">
    <source>
        <dbReference type="EMBL" id="MBB3091333.1"/>
    </source>
</evidence>
<accession>A0A7W5A7X3</accession>
<keyword evidence="1" id="KW-0812">Transmembrane</keyword>
<protein>
    <submittedName>
        <fullName evidence="2">Uncharacterized protein</fullName>
    </submittedName>
</protein>
<keyword evidence="1" id="KW-0472">Membrane</keyword>
<proteinExistence type="predicted"/>
<organism evidence="2 3">
    <name type="scientific">Nocardioides albus</name>
    <dbReference type="NCBI Taxonomy" id="1841"/>
    <lineage>
        <taxon>Bacteria</taxon>
        <taxon>Bacillati</taxon>
        <taxon>Actinomycetota</taxon>
        <taxon>Actinomycetes</taxon>
        <taxon>Propionibacteriales</taxon>
        <taxon>Nocardioidaceae</taxon>
        <taxon>Nocardioides</taxon>
    </lineage>
</organism>
<keyword evidence="3" id="KW-1185">Reference proteome</keyword>
<feature type="transmembrane region" description="Helical" evidence="1">
    <location>
        <begin position="347"/>
        <end position="366"/>
    </location>
</feature>
<comment type="caution">
    <text evidence="2">The sequence shown here is derived from an EMBL/GenBank/DDBJ whole genome shotgun (WGS) entry which is preliminary data.</text>
</comment>
<feature type="transmembrane region" description="Helical" evidence="1">
    <location>
        <begin position="314"/>
        <end position="335"/>
    </location>
</feature>
<sequence length="429" mass="44364">MHADPHQTAADLTTLVTALRAIDVTGPMDPVLGGLAGSQTAQATLWLSTRLAAAVRSCADRLAEPCGPAEDRFDLRHAERAYVSPTGPPGLAQVGGWSTQALTEAARRVHVAADILESHLRELPGVLTAAAPSQTETEVRNVELVHKALRHARWAMYDGAASLDAALADLSEATADAVAAGCPLADGPASYPQAVTVALDRVVRTDAATARALHAIEFPESLRSRIAAYLDRVVATRQIVASLGEEGAAALSVGTVAKSAGGVIGKGSAYVRFLRTTLLGLARSRSLGALRHFARGSANGGFLRFLVGARIARGVGWIFLPLTIVTGMIDVVTGGGASGVRGWANRVLGATGAGGASIVLLTQLRWTTAGPAALSVAGAAVLAFSSWSLATLAWDHRTRIAIFSTAVAGRLRTARVPCRSAGPARRGRP</sequence>
<gene>
    <name evidence="2" type="ORF">FHS12_004303</name>
</gene>
<keyword evidence="1" id="KW-1133">Transmembrane helix</keyword>
<evidence type="ECO:0000313" key="3">
    <source>
        <dbReference type="Proteomes" id="UP000577707"/>
    </source>
</evidence>
<feature type="transmembrane region" description="Helical" evidence="1">
    <location>
        <begin position="372"/>
        <end position="394"/>
    </location>
</feature>
<dbReference type="AlphaFoldDB" id="A0A7W5A7X3"/>
<reference evidence="2 3" key="1">
    <citation type="submission" date="2020-08" db="EMBL/GenBank/DDBJ databases">
        <title>Genomic Encyclopedia of Type Strains, Phase III (KMG-III): the genomes of soil and plant-associated and newly described type strains.</title>
        <authorList>
            <person name="Whitman W."/>
        </authorList>
    </citation>
    <scope>NUCLEOTIDE SEQUENCE [LARGE SCALE GENOMIC DNA]</scope>
    <source>
        <strain evidence="2 3">CECT 3302</strain>
    </source>
</reference>
<name>A0A7W5A7X3_9ACTN</name>